<evidence type="ECO:0000256" key="1">
    <source>
        <dbReference type="SAM" id="MobiDB-lite"/>
    </source>
</evidence>
<dbReference type="GeneID" id="106587452"/>
<dbReference type="PaxDb" id="8030-ENSSSAP00000053630"/>
<evidence type="ECO:0000313" key="3">
    <source>
        <dbReference type="RefSeq" id="XP_014031327.1"/>
    </source>
</evidence>
<dbReference type="Pfam" id="PF15032">
    <property type="entry name" value="DUF4529"/>
    <property type="match status" value="1"/>
</dbReference>
<dbReference type="Proteomes" id="UP001652741">
    <property type="component" value="Chromosome ssa26"/>
</dbReference>
<reference evidence="3" key="1">
    <citation type="submission" date="2025-08" db="UniProtKB">
        <authorList>
            <consortium name="RefSeq"/>
        </authorList>
    </citation>
    <scope>IDENTIFICATION</scope>
</reference>
<dbReference type="OrthoDB" id="9943020at2759"/>
<dbReference type="AlphaFoldDB" id="A0A1S3PUH2"/>
<feature type="region of interest" description="Disordered" evidence="1">
    <location>
        <begin position="228"/>
        <end position="279"/>
    </location>
</feature>
<gene>
    <name evidence="3" type="primary">cssa26h16orf46</name>
</gene>
<proteinExistence type="predicted"/>
<dbReference type="CTD" id="106587452"/>
<sequence>MDKFKEWDQAPVEVAEDRSVAVEYTGWNQSCQLPNRGHVDALLDISDDTSSKEQEPFEFLCLSGWEEAIRGWGRTTPLGCLVQTQRRGKRVKTGDTDHHCHLCVDLVKLSDPPDSESSLTHLPESFWDSTLDPWEKTSLTTLGDFLNRPYSHTSSISSEESPPESFRDLQKATQQLTLRDKMVEDNAEVCEISDSLLGSAPSQGHHHSASECPMTLIINSFAVLPPVKASQPRHPKVTSQLRRGEAGPGRSASDGETAEAGSDGVTPAGESGGGVESQQSRHLLSAFSIPVPKKCDMPLSTLSDPLPRATYPLDRHLRQDPRTSSAHRLYFGLKTKSLKRAEPQLPILIGTRVPIPASAQRLL</sequence>
<protein>
    <submittedName>
        <fullName evidence="3">Uncharacterized protein C16orf46 homolog</fullName>
    </submittedName>
</protein>
<dbReference type="PANTHER" id="PTHR36869:SF1">
    <property type="entry name" value="CHROMOSOME 16 OPEN READING FRAME 46"/>
    <property type="match status" value="1"/>
</dbReference>
<accession>A0A1S3PUH2</accession>
<name>A0A1S3PUH2_SALSA</name>
<dbReference type="RefSeq" id="XP_014031327.1">
    <property type="nucleotide sequence ID" value="XM_014175852.2"/>
</dbReference>
<evidence type="ECO:0000313" key="2">
    <source>
        <dbReference type="Proteomes" id="UP001652741"/>
    </source>
</evidence>
<organism evidence="2 3">
    <name type="scientific">Salmo salar</name>
    <name type="common">Atlantic salmon</name>
    <dbReference type="NCBI Taxonomy" id="8030"/>
    <lineage>
        <taxon>Eukaryota</taxon>
        <taxon>Metazoa</taxon>
        <taxon>Chordata</taxon>
        <taxon>Craniata</taxon>
        <taxon>Vertebrata</taxon>
        <taxon>Euteleostomi</taxon>
        <taxon>Actinopterygii</taxon>
        <taxon>Neopterygii</taxon>
        <taxon>Teleostei</taxon>
        <taxon>Protacanthopterygii</taxon>
        <taxon>Salmoniformes</taxon>
        <taxon>Salmonidae</taxon>
        <taxon>Salmoninae</taxon>
        <taxon>Salmo</taxon>
    </lineage>
</organism>
<dbReference type="KEGG" id="sasa:106587452"/>
<keyword evidence="2" id="KW-1185">Reference proteome</keyword>
<dbReference type="Bgee" id="ENSSSAG00000052594">
    <property type="expression patterns" value="Expressed in semen and 22 other cell types or tissues"/>
</dbReference>
<dbReference type="OMA" id="SASECPM"/>
<dbReference type="InterPro" id="IPR027836">
    <property type="entry name" value="DUF4529"/>
</dbReference>
<dbReference type="PANTHER" id="PTHR36869">
    <property type="entry name" value="CHROMOSOME 16 OPEN READING FRAME 46"/>
    <property type="match status" value="1"/>
</dbReference>